<accession>A0A2M7D5Q8</accession>
<evidence type="ECO:0000256" key="2">
    <source>
        <dbReference type="ARBA" id="ARBA00022540"/>
    </source>
</evidence>
<comment type="subunit">
    <text evidence="4 6">Monomer.</text>
</comment>
<dbReference type="InterPro" id="IPR019814">
    <property type="entry name" value="Translation_initiation_fac_3_N"/>
</dbReference>
<name>A0A2M7D5Q8_9BACT</name>
<dbReference type="GO" id="GO:0016020">
    <property type="term" value="C:membrane"/>
    <property type="evidence" value="ECO:0007669"/>
    <property type="project" value="TreeGrafter"/>
</dbReference>
<organism evidence="9 10">
    <name type="scientific">Candidatus Portnoybacteria bacterium CG02_land_8_20_14_3_00_45_8</name>
    <dbReference type="NCBI Taxonomy" id="1974807"/>
    <lineage>
        <taxon>Bacteria</taxon>
        <taxon>Candidatus Portnoyibacteriota</taxon>
    </lineage>
</organism>
<comment type="subcellular location">
    <subcellularLocation>
        <location evidence="4 6">Cytoplasm</location>
    </subcellularLocation>
</comment>
<evidence type="ECO:0000313" key="10">
    <source>
        <dbReference type="Proteomes" id="UP000229247"/>
    </source>
</evidence>
<gene>
    <name evidence="4" type="primary">infC</name>
    <name evidence="9" type="ORF">COS30_02520</name>
</gene>
<keyword evidence="2 4" id="KW-0396">Initiation factor</keyword>
<dbReference type="Gene3D" id="3.30.110.10">
    <property type="entry name" value="Translation initiation factor 3 (IF-3), C-terminal domain"/>
    <property type="match status" value="1"/>
</dbReference>
<dbReference type="InterPro" id="IPR019815">
    <property type="entry name" value="Translation_initiation_fac_3_C"/>
</dbReference>
<evidence type="ECO:0000259" key="8">
    <source>
        <dbReference type="Pfam" id="PF05198"/>
    </source>
</evidence>
<dbReference type="InterPro" id="IPR036788">
    <property type="entry name" value="T_IF-3_C_sf"/>
</dbReference>
<evidence type="ECO:0000313" key="9">
    <source>
        <dbReference type="EMBL" id="PIV38358.1"/>
    </source>
</evidence>
<dbReference type="PROSITE" id="PS00938">
    <property type="entry name" value="IF3"/>
    <property type="match status" value="1"/>
</dbReference>
<dbReference type="FunFam" id="3.10.20.80:FF:000001">
    <property type="entry name" value="Translation initiation factor IF-3"/>
    <property type="match status" value="1"/>
</dbReference>
<dbReference type="HAMAP" id="MF_00080">
    <property type="entry name" value="IF_3"/>
    <property type="match status" value="1"/>
</dbReference>
<dbReference type="PANTHER" id="PTHR10938:SF0">
    <property type="entry name" value="TRANSLATION INITIATION FACTOR IF-3, MITOCHONDRIAL"/>
    <property type="match status" value="1"/>
</dbReference>
<evidence type="ECO:0000256" key="6">
    <source>
        <dbReference type="RuleBase" id="RU000646"/>
    </source>
</evidence>
<dbReference type="InterPro" id="IPR001288">
    <property type="entry name" value="Translation_initiation_fac_3"/>
</dbReference>
<keyword evidence="4" id="KW-0963">Cytoplasm</keyword>
<dbReference type="GO" id="GO:0043022">
    <property type="term" value="F:ribosome binding"/>
    <property type="evidence" value="ECO:0007669"/>
    <property type="project" value="TreeGrafter"/>
</dbReference>
<dbReference type="PANTHER" id="PTHR10938">
    <property type="entry name" value="TRANSLATION INITIATION FACTOR IF-3"/>
    <property type="match status" value="1"/>
</dbReference>
<comment type="similarity">
    <text evidence="1 4 6">Belongs to the IF-3 family.</text>
</comment>
<dbReference type="InterPro" id="IPR036787">
    <property type="entry name" value="T_IF-3_N_sf"/>
</dbReference>
<dbReference type="InterPro" id="IPR019813">
    <property type="entry name" value="Translation_initiation_fac3_CS"/>
</dbReference>
<feature type="domain" description="Translation initiation factor 3 C-terminal" evidence="7">
    <location>
        <begin position="88"/>
        <end position="171"/>
    </location>
</feature>
<evidence type="ECO:0000256" key="1">
    <source>
        <dbReference type="ARBA" id="ARBA00005439"/>
    </source>
</evidence>
<proteinExistence type="inferred from homology"/>
<dbReference type="Pfam" id="PF05198">
    <property type="entry name" value="IF3_N"/>
    <property type="match status" value="1"/>
</dbReference>
<dbReference type="Pfam" id="PF00707">
    <property type="entry name" value="IF3_C"/>
    <property type="match status" value="1"/>
</dbReference>
<keyword evidence="3 4" id="KW-0648">Protein biosynthesis</keyword>
<reference evidence="10" key="1">
    <citation type="submission" date="2017-09" db="EMBL/GenBank/DDBJ databases">
        <title>Depth-based differentiation of microbial function through sediment-hosted aquifers and enrichment of novel symbionts in the deep terrestrial subsurface.</title>
        <authorList>
            <person name="Probst A.J."/>
            <person name="Ladd B."/>
            <person name="Jarett J.K."/>
            <person name="Geller-Mcgrath D.E."/>
            <person name="Sieber C.M.K."/>
            <person name="Emerson J.B."/>
            <person name="Anantharaman K."/>
            <person name="Thomas B.C."/>
            <person name="Malmstrom R."/>
            <person name="Stieglmeier M."/>
            <person name="Klingl A."/>
            <person name="Woyke T."/>
            <person name="Ryan C.M."/>
            <person name="Banfield J.F."/>
        </authorList>
    </citation>
    <scope>NUCLEOTIDE SEQUENCE [LARGE SCALE GENOMIC DNA]</scope>
</reference>
<comment type="caution">
    <text evidence="9">The sequence shown here is derived from an EMBL/GenBank/DDBJ whole genome shotgun (WGS) entry which is preliminary data.</text>
</comment>
<dbReference type="EMBL" id="PEUE01000061">
    <property type="protein sequence ID" value="PIV38358.1"/>
    <property type="molecule type" value="Genomic_DNA"/>
</dbReference>
<dbReference type="GO" id="GO:0005829">
    <property type="term" value="C:cytosol"/>
    <property type="evidence" value="ECO:0007669"/>
    <property type="project" value="TreeGrafter"/>
</dbReference>
<dbReference type="GO" id="GO:0003743">
    <property type="term" value="F:translation initiation factor activity"/>
    <property type="evidence" value="ECO:0007669"/>
    <property type="project" value="UniProtKB-UniRule"/>
</dbReference>
<evidence type="ECO:0000256" key="5">
    <source>
        <dbReference type="NCBIfam" id="TIGR00168"/>
    </source>
</evidence>
<dbReference type="AlphaFoldDB" id="A0A2M7D5Q8"/>
<dbReference type="SUPFAM" id="SSF54364">
    <property type="entry name" value="Translation initiation factor IF3, N-terminal domain"/>
    <property type="match status" value="1"/>
</dbReference>
<dbReference type="SUPFAM" id="SSF55200">
    <property type="entry name" value="Translation initiation factor IF3, C-terminal domain"/>
    <property type="match status" value="1"/>
</dbReference>
<feature type="domain" description="Translation initiation factor 3 N-terminal" evidence="8">
    <location>
        <begin position="13"/>
        <end position="81"/>
    </location>
</feature>
<dbReference type="NCBIfam" id="TIGR00168">
    <property type="entry name" value="infC"/>
    <property type="match status" value="1"/>
</dbReference>
<dbReference type="Gene3D" id="3.10.20.80">
    <property type="entry name" value="Translation initiation factor 3 (IF-3), N-terminal domain"/>
    <property type="match status" value="1"/>
</dbReference>
<dbReference type="Proteomes" id="UP000229247">
    <property type="component" value="Unassembled WGS sequence"/>
</dbReference>
<evidence type="ECO:0000256" key="4">
    <source>
        <dbReference type="HAMAP-Rule" id="MF_00080"/>
    </source>
</evidence>
<evidence type="ECO:0000256" key="3">
    <source>
        <dbReference type="ARBA" id="ARBA00022917"/>
    </source>
</evidence>
<protein>
    <recommendedName>
        <fullName evidence="4 5">Translation initiation factor IF-3</fullName>
    </recommendedName>
</protein>
<evidence type="ECO:0000259" key="7">
    <source>
        <dbReference type="Pfam" id="PF00707"/>
    </source>
</evidence>
<dbReference type="GO" id="GO:0032790">
    <property type="term" value="P:ribosome disassembly"/>
    <property type="evidence" value="ECO:0007669"/>
    <property type="project" value="TreeGrafter"/>
</dbReference>
<sequence length="181" mass="20959">MFRKPFGQKQNRINHWIKAPEVRVVDERGEQLGVLTITDALNLARDRGLDLVEVTDKAVPPVCKIIDFGKFQYQKEKKAKEISKTHKVEVKNIRLSFNIAKHDIEMKAAQAQKFMAKGDRVRAEIVLRGREKAFGHMAKQKLEEFKTFIKIPTIVDQPIVREPRGFYMLLSKGKKEKETND</sequence>
<comment type="function">
    <text evidence="4 6">IF-3 binds to the 30S ribosomal subunit and shifts the equilibrium between 70S ribosomes and their 50S and 30S subunits in favor of the free subunits, thus enhancing the availability of 30S subunits on which protein synthesis initiation begins.</text>
</comment>